<protein>
    <recommendedName>
        <fullName evidence="3">Gluconate 2-dehydrogenase subunit 3 family protein</fullName>
    </recommendedName>
</protein>
<organism evidence="1 2">
    <name type="scientific">Novosphingobium hassiacum</name>
    <dbReference type="NCBI Taxonomy" id="173676"/>
    <lineage>
        <taxon>Bacteria</taxon>
        <taxon>Pseudomonadati</taxon>
        <taxon>Pseudomonadota</taxon>
        <taxon>Alphaproteobacteria</taxon>
        <taxon>Sphingomonadales</taxon>
        <taxon>Sphingomonadaceae</taxon>
        <taxon>Novosphingobium</taxon>
    </lineage>
</organism>
<proteinExistence type="predicted"/>
<gene>
    <name evidence="1" type="ORF">GGQ88_000771</name>
</gene>
<dbReference type="InterPro" id="IPR027056">
    <property type="entry name" value="Gluconate_2DH_su3"/>
</dbReference>
<evidence type="ECO:0000313" key="2">
    <source>
        <dbReference type="Proteomes" id="UP000562395"/>
    </source>
</evidence>
<sequence length="209" mass="22300">MSASAPWGRREFLGAGALLALCVGVPAATVHWIKLDPEDLPSDRQRALMAEVADLVIPRTDTPGARDVGTGDFVLLALAHGLSGTRAPMASGAVTPALAPLTRRDGSLRHALWLERTLDQASNGDFLRRSPTERVAILGAIDAAAMARGAAWSPWVAVKGLILTGYYTSQTGGSRELRYELVPGRFDPDLPLSPTDRAWSSDWTAVEFG</sequence>
<dbReference type="RefSeq" id="WP_183611761.1">
    <property type="nucleotide sequence ID" value="NZ_JACICY010000001.1"/>
</dbReference>
<dbReference type="EMBL" id="JACICY010000001">
    <property type="protein sequence ID" value="MBB3859531.1"/>
    <property type="molecule type" value="Genomic_DNA"/>
</dbReference>
<accession>A0A7W6EUV6</accession>
<dbReference type="AlphaFoldDB" id="A0A7W6EUV6"/>
<dbReference type="Pfam" id="PF13618">
    <property type="entry name" value="Gluconate_2-dh3"/>
    <property type="match status" value="1"/>
</dbReference>
<evidence type="ECO:0000313" key="1">
    <source>
        <dbReference type="EMBL" id="MBB3859531.1"/>
    </source>
</evidence>
<evidence type="ECO:0008006" key="3">
    <source>
        <dbReference type="Google" id="ProtNLM"/>
    </source>
</evidence>
<reference evidence="1 2" key="1">
    <citation type="submission" date="2020-08" db="EMBL/GenBank/DDBJ databases">
        <title>Genomic Encyclopedia of Type Strains, Phase IV (KMG-IV): sequencing the most valuable type-strain genomes for metagenomic binning, comparative biology and taxonomic classification.</title>
        <authorList>
            <person name="Goeker M."/>
        </authorList>
    </citation>
    <scope>NUCLEOTIDE SEQUENCE [LARGE SCALE GENOMIC DNA]</scope>
    <source>
        <strain evidence="1 2">DSM 14552</strain>
    </source>
</reference>
<dbReference type="Proteomes" id="UP000562395">
    <property type="component" value="Unassembled WGS sequence"/>
</dbReference>
<keyword evidence="2" id="KW-1185">Reference proteome</keyword>
<comment type="caution">
    <text evidence="1">The sequence shown here is derived from an EMBL/GenBank/DDBJ whole genome shotgun (WGS) entry which is preliminary data.</text>
</comment>
<name>A0A7W6EUV6_9SPHN</name>